<dbReference type="PANTHER" id="PTHR43581:SF4">
    <property type="entry name" value="ATP_GTP PHOSPHATASE"/>
    <property type="match status" value="1"/>
</dbReference>
<dbReference type="InterPro" id="IPR051396">
    <property type="entry name" value="Bact_Antivir_Def_Nuclease"/>
</dbReference>
<organism evidence="2">
    <name type="scientific">bioreactor metagenome</name>
    <dbReference type="NCBI Taxonomy" id="1076179"/>
    <lineage>
        <taxon>unclassified sequences</taxon>
        <taxon>metagenomes</taxon>
        <taxon>ecological metagenomes</taxon>
    </lineage>
</organism>
<comment type="caution">
    <text evidence="2">The sequence shown here is derived from an EMBL/GenBank/DDBJ whole genome shotgun (WGS) entry which is preliminary data.</text>
</comment>
<dbReference type="InterPro" id="IPR027417">
    <property type="entry name" value="P-loop_NTPase"/>
</dbReference>
<protein>
    <recommendedName>
        <fullName evidence="1">Endonuclease GajA/Old nuclease/RecF-like AAA domain-containing protein</fullName>
    </recommendedName>
</protein>
<accession>A0A644SMY6</accession>
<sequence>MKITEYRIRNYKAVKDTSINLNYSLNPIIGVNESGKTTILSAILAFDKNRDKVNSGNHLEYKNKYSTGATKDSKITANLTLDKTELQDLKKVLNLHSETLEYNHISKFTEKTPFVLTRELSSPDKEYTLEDETFQEKNKKIIITFLLKNLPYILYFDDFTDRVPEEIVFREDYKSTGKLAFSKNREWQEIIVEIFRRAEVEGIDDDENPLKSFFHLSDKDQKDDILSDIEDILNKEIIDEWKRIKKSGFKNFADDSDNLSLELKCEENTFTFKVRDKSNKEKKRTFNVSERSKGFQWFFNYMIKLKFNPRYKFKKENSLFLLDEPGSYLHSSAQSELLKELKSVSEKNTIVYCTHSQYLLNPQTIKLGSIKIAEKENSTINLIEYGKYKSKDDRGALSTVYQALNVNFTNDFVGKIVITEGITDFYFFDLLNKHTKSFKIPFKIIAGAGSGNSTNLISVGLSFSENFVVLFDNDEGAKALKKYKKEFGESIINHFHLYNSDKRFALEDFICDTDKEKLSKITGTEDTKRALALLYYDHPEKIKKEFIQNLEKETIQALTKTIERINSL</sequence>
<reference evidence="2" key="1">
    <citation type="submission" date="2019-08" db="EMBL/GenBank/DDBJ databases">
        <authorList>
            <person name="Kucharzyk K."/>
            <person name="Murdoch R.W."/>
            <person name="Higgins S."/>
            <person name="Loffler F."/>
        </authorList>
    </citation>
    <scope>NUCLEOTIDE SEQUENCE</scope>
</reference>
<dbReference type="Pfam" id="PF13175">
    <property type="entry name" value="AAA_15"/>
    <property type="match status" value="1"/>
</dbReference>
<dbReference type="Gene3D" id="3.40.50.300">
    <property type="entry name" value="P-loop containing nucleotide triphosphate hydrolases"/>
    <property type="match status" value="1"/>
</dbReference>
<dbReference type="EMBL" id="VSSQ01000002">
    <property type="protein sequence ID" value="MPL55667.1"/>
    <property type="molecule type" value="Genomic_DNA"/>
</dbReference>
<feature type="domain" description="Endonuclease GajA/Old nuclease/RecF-like AAA" evidence="1">
    <location>
        <begin position="1"/>
        <end position="359"/>
    </location>
</feature>
<evidence type="ECO:0000259" key="1">
    <source>
        <dbReference type="Pfam" id="PF13175"/>
    </source>
</evidence>
<proteinExistence type="predicted"/>
<gene>
    <name evidence="2" type="ORF">SDC9_01146</name>
</gene>
<dbReference type="AlphaFoldDB" id="A0A644SMY6"/>
<evidence type="ECO:0000313" key="2">
    <source>
        <dbReference type="EMBL" id="MPL55667.1"/>
    </source>
</evidence>
<dbReference type="InterPro" id="IPR041685">
    <property type="entry name" value="AAA_GajA/Old/RecF-like"/>
</dbReference>
<dbReference type="SUPFAM" id="SSF52540">
    <property type="entry name" value="P-loop containing nucleoside triphosphate hydrolases"/>
    <property type="match status" value="1"/>
</dbReference>
<dbReference type="PANTHER" id="PTHR43581">
    <property type="entry name" value="ATP/GTP PHOSPHATASE"/>
    <property type="match status" value="1"/>
</dbReference>
<name>A0A644SMY6_9ZZZZ</name>